<comment type="similarity">
    <text evidence="2 6">Belongs to the transposase mutator family.</text>
</comment>
<gene>
    <name evidence="7" type="ORF">RMCC_6562</name>
</gene>
<dbReference type="GO" id="GO:0004803">
    <property type="term" value="F:transposase activity"/>
    <property type="evidence" value="ECO:0007669"/>
    <property type="project" value="UniProtKB-UniRule"/>
</dbReference>
<keyword evidence="5 6" id="KW-0233">DNA recombination</keyword>
<dbReference type="Pfam" id="PF00872">
    <property type="entry name" value="Transposase_mut"/>
    <property type="match status" value="1"/>
</dbReference>
<evidence type="ECO:0000313" key="8">
    <source>
        <dbReference type="Proteomes" id="UP000069443"/>
    </source>
</evidence>
<sequence length="414" mass="45712">MLTVVHDAREANDKTAGHRSLLDEIVRDGARQMLAAALQAEVAAYVEQFADQLDEDGRRLVVRNGYHQAREVLTAAGAVEVKAPRVNDKRVDPDTGERQRFSSAILPAWARKSPQMSEVLPLLYLHGLSTSDFGPALEQFLGSGAGLSATTITRLTSQWQDEARTFAARDLSGSDYVYLWVDGIHLKVRLDQEKLCLLVMLGVRSDGRKELVAITDGYRESTESWADLLRDCKRRGMTAPVLAVGDGALGFWKAVREVFPATREQRCWFHKQANVLAALPKSAHPAALASIKDIYNAEDIDKAQVAIKAFEVDFGAKYPKAVAKIVDDADVLLEFYHYPAEHWIHLRTTNPIESTFATVRLRTKVTKGPGSRAAGIAMAYKLIDAAHARWRAVNAPHLVALVRAGAVFHKGKLL</sequence>
<keyword evidence="6" id="KW-0814">Transposable element</keyword>
<dbReference type="STRING" id="228230.RMCC_6562"/>
<accession>A0A100WJT9</accession>
<evidence type="ECO:0000256" key="2">
    <source>
        <dbReference type="ARBA" id="ARBA00010961"/>
    </source>
</evidence>
<dbReference type="PANTHER" id="PTHR33217">
    <property type="entry name" value="TRANSPOSASE FOR INSERTION SEQUENCE ELEMENT IS1081"/>
    <property type="match status" value="1"/>
</dbReference>
<proteinExistence type="inferred from homology"/>
<reference evidence="8" key="1">
    <citation type="journal article" date="2016" name="Genome Announc.">
        <title>Draft Genome Sequences of Five Rapidly Growing Mycobacterium Species, M. thermoresistibile, M. fortuitum subsp. acetamidolyticum, M. canariasense, M. brisbanense, and M. novocastrense.</title>
        <authorList>
            <person name="Katahira K."/>
            <person name="Ogura Y."/>
            <person name="Gotoh Y."/>
            <person name="Hayashi T."/>
        </authorList>
    </citation>
    <scope>NUCLEOTIDE SEQUENCE [LARGE SCALE GENOMIC DNA]</scope>
    <source>
        <strain evidence="8">JCM15298</strain>
    </source>
</reference>
<keyword evidence="8" id="KW-1185">Reference proteome</keyword>
<evidence type="ECO:0000256" key="4">
    <source>
        <dbReference type="ARBA" id="ARBA00023125"/>
    </source>
</evidence>
<dbReference type="RefSeq" id="WP_062660224.1">
    <property type="nucleotide sequence ID" value="NZ_BCSY01000135.1"/>
</dbReference>
<dbReference type="PANTHER" id="PTHR33217:SF9">
    <property type="entry name" value="MUTATOR FAMILY TRANSPOSASE"/>
    <property type="match status" value="1"/>
</dbReference>
<dbReference type="Proteomes" id="UP000069443">
    <property type="component" value="Unassembled WGS sequence"/>
</dbReference>
<evidence type="ECO:0000256" key="5">
    <source>
        <dbReference type="ARBA" id="ARBA00023172"/>
    </source>
</evidence>
<comment type="caution">
    <text evidence="7">The sequence shown here is derived from an EMBL/GenBank/DDBJ whole genome shotgun (WGS) entry which is preliminary data.</text>
</comment>
<dbReference type="InterPro" id="IPR001207">
    <property type="entry name" value="Transposase_mutator"/>
</dbReference>
<reference evidence="8" key="2">
    <citation type="submission" date="2016-02" db="EMBL/GenBank/DDBJ databases">
        <title>Draft genome sequence of five rapidly growing Mycobacterium species.</title>
        <authorList>
            <person name="Katahira K."/>
            <person name="Gotou Y."/>
            <person name="Iida K."/>
            <person name="Ogura Y."/>
            <person name="Hayashi T."/>
        </authorList>
    </citation>
    <scope>NUCLEOTIDE SEQUENCE [LARGE SCALE GENOMIC DNA]</scope>
    <source>
        <strain evidence="8">JCM15298</strain>
    </source>
</reference>
<dbReference type="EMBL" id="BCSY01000135">
    <property type="protein sequence ID" value="GAS99597.1"/>
    <property type="molecule type" value="Genomic_DNA"/>
</dbReference>
<keyword evidence="4 6" id="KW-0238">DNA-binding</keyword>
<evidence type="ECO:0000256" key="1">
    <source>
        <dbReference type="ARBA" id="ARBA00002190"/>
    </source>
</evidence>
<name>A0A100WJT9_MYCCR</name>
<evidence type="ECO:0000313" key="7">
    <source>
        <dbReference type="EMBL" id="GAS99597.1"/>
    </source>
</evidence>
<evidence type="ECO:0000256" key="3">
    <source>
        <dbReference type="ARBA" id="ARBA00022578"/>
    </source>
</evidence>
<dbReference type="AlphaFoldDB" id="A0A100WJT9"/>
<evidence type="ECO:0000256" key="6">
    <source>
        <dbReference type="RuleBase" id="RU365089"/>
    </source>
</evidence>
<protein>
    <recommendedName>
        <fullName evidence="6">Mutator family transposase</fullName>
    </recommendedName>
</protein>
<dbReference type="NCBIfam" id="NF033543">
    <property type="entry name" value="transpos_IS256"/>
    <property type="match status" value="1"/>
</dbReference>
<dbReference type="GO" id="GO:0006313">
    <property type="term" value="P:DNA transposition"/>
    <property type="evidence" value="ECO:0007669"/>
    <property type="project" value="UniProtKB-UniRule"/>
</dbReference>
<organism evidence="7 8">
    <name type="scientific">Mycolicibacterium canariasense</name>
    <name type="common">Mycobacterium canariasense</name>
    <dbReference type="NCBI Taxonomy" id="228230"/>
    <lineage>
        <taxon>Bacteria</taxon>
        <taxon>Bacillati</taxon>
        <taxon>Actinomycetota</taxon>
        <taxon>Actinomycetes</taxon>
        <taxon>Mycobacteriales</taxon>
        <taxon>Mycobacteriaceae</taxon>
        <taxon>Mycolicibacterium</taxon>
    </lineage>
</organism>
<comment type="function">
    <text evidence="1 6">Required for the transposition of the insertion element.</text>
</comment>
<keyword evidence="3 6" id="KW-0815">Transposition</keyword>
<feature type="non-terminal residue" evidence="7">
    <location>
        <position position="414"/>
    </location>
</feature>
<dbReference type="GO" id="GO:0003677">
    <property type="term" value="F:DNA binding"/>
    <property type="evidence" value="ECO:0007669"/>
    <property type="project" value="UniProtKB-UniRule"/>
</dbReference>
<dbReference type="PROSITE" id="PS01007">
    <property type="entry name" value="TRANSPOSASE_MUTATOR"/>
    <property type="match status" value="1"/>
</dbReference>